<feature type="active site" description="Nucleophile" evidence="2">
    <location>
        <position position="41"/>
    </location>
</feature>
<dbReference type="PANTHER" id="PTHR46394">
    <property type="entry name" value="ANNEXIN"/>
    <property type="match status" value="1"/>
</dbReference>
<dbReference type="Pfam" id="PF01734">
    <property type="entry name" value="Patatin"/>
    <property type="match status" value="1"/>
</dbReference>
<evidence type="ECO:0000256" key="2">
    <source>
        <dbReference type="PROSITE-ProRule" id="PRU01161"/>
    </source>
</evidence>
<evidence type="ECO:0000256" key="1">
    <source>
        <dbReference type="ARBA" id="ARBA00023098"/>
    </source>
</evidence>
<organism evidence="4 5">
    <name type="scientific">Cohnella abietis</name>
    <dbReference type="NCBI Taxonomy" id="2507935"/>
    <lineage>
        <taxon>Bacteria</taxon>
        <taxon>Bacillati</taxon>
        <taxon>Bacillota</taxon>
        <taxon>Bacilli</taxon>
        <taxon>Bacillales</taxon>
        <taxon>Paenibacillaceae</taxon>
        <taxon>Cohnella</taxon>
    </lineage>
</organism>
<dbReference type="AlphaFoldDB" id="A0A3T1D4N7"/>
<dbReference type="InterPro" id="IPR052580">
    <property type="entry name" value="Lipid_Hydrolase"/>
</dbReference>
<gene>
    <name evidence="4" type="ORF">KCTCHS21_24560</name>
</gene>
<dbReference type="RefSeq" id="WP_130608164.1">
    <property type="nucleotide sequence ID" value="NZ_AP019400.1"/>
</dbReference>
<feature type="domain" description="PNPLA" evidence="3">
    <location>
        <begin position="8"/>
        <end position="209"/>
    </location>
</feature>
<dbReference type="CDD" id="cd07207">
    <property type="entry name" value="Pat_ExoU_VipD_like"/>
    <property type="match status" value="1"/>
</dbReference>
<evidence type="ECO:0000313" key="4">
    <source>
        <dbReference type="EMBL" id="BBI33057.1"/>
    </source>
</evidence>
<dbReference type="InterPro" id="IPR002641">
    <property type="entry name" value="PNPLA_dom"/>
</dbReference>
<keyword evidence="2" id="KW-0378">Hydrolase</keyword>
<name>A0A3T1D4N7_9BACL</name>
<evidence type="ECO:0000259" key="3">
    <source>
        <dbReference type="PROSITE" id="PS51635"/>
    </source>
</evidence>
<dbReference type="InterPro" id="IPR016035">
    <property type="entry name" value="Acyl_Trfase/lysoPLipase"/>
</dbReference>
<dbReference type="PANTHER" id="PTHR46394:SF1">
    <property type="entry name" value="PNPLA DOMAIN-CONTAINING PROTEIN"/>
    <property type="match status" value="1"/>
</dbReference>
<feature type="short sequence motif" description="GXGXXG" evidence="2">
    <location>
        <begin position="12"/>
        <end position="17"/>
    </location>
</feature>
<feature type="active site" description="Proton acceptor" evidence="2">
    <location>
        <position position="196"/>
    </location>
</feature>
<dbReference type="GO" id="GO:0016787">
    <property type="term" value="F:hydrolase activity"/>
    <property type="evidence" value="ECO:0007669"/>
    <property type="project" value="UniProtKB-UniRule"/>
</dbReference>
<keyword evidence="2" id="KW-0442">Lipid degradation</keyword>
<feature type="short sequence motif" description="DGA/G" evidence="2">
    <location>
        <begin position="196"/>
        <end position="198"/>
    </location>
</feature>
<accession>A0A3T1D4N7</accession>
<dbReference type="OrthoDB" id="9770965at2"/>
<dbReference type="KEGG" id="cohn:KCTCHS21_24560"/>
<dbReference type="Proteomes" id="UP000289856">
    <property type="component" value="Chromosome"/>
</dbReference>
<dbReference type="PROSITE" id="PS51635">
    <property type="entry name" value="PNPLA"/>
    <property type="match status" value="1"/>
</dbReference>
<feature type="short sequence motif" description="GXSXG" evidence="2">
    <location>
        <begin position="39"/>
        <end position="43"/>
    </location>
</feature>
<reference evidence="4 5" key="1">
    <citation type="submission" date="2019-01" db="EMBL/GenBank/DDBJ databases">
        <title>Complete genome sequence of Cohnella hallensis HS21 isolated from Korean fir (Abies koreana) rhizospheric soil.</title>
        <authorList>
            <person name="Jiang L."/>
            <person name="Kang S.W."/>
            <person name="Kim S."/>
            <person name="Jung J."/>
            <person name="Kim C.Y."/>
            <person name="Kim D.H."/>
            <person name="Kim S.W."/>
            <person name="Lee J."/>
        </authorList>
    </citation>
    <scope>NUCLEOTIDE SEQUENCE [LARGE SCALE GENOMIC DNA]</scope>
    <source>
        <strain evidence="4 5">HS21</strain>
    </source>
</reference>
<keyword evidence="5" id="KW-1185">Reference proteome</keyword>
<dbReference type="Gene3D" id="3.40.1090.10">
    <property type="entry name" value="Cytosolic phospholipase A2 catalytic domain"/>
    <property type="match status" value="2"/>
</dbReference>
<keyword evidence="1 2" id="KW-0443">Lipid metabolism</keyword>
<evidence type="ECO:0000313" key="5">
    <source>
        <dbReference type="Proteomes" id="UP000289856"/>
    </source>
</evidence>
<proteinExistence type="predicted"/>
<protein>
    <submittedName>
        <fullName evidence="4">Phospholipase</fullName>
    </submittedName>
</protein>
<dbReference type="SUPFAM" id="SSF52151">
    <property type="entry name" value="FabD/lysophospholipase-like"/>
    <property type="match status" value="1"/>
</dbReference>
<dbReference type="GO" id="GO:0016042">
    <property type="term" value="P:lipid catabolic process"/>
    <property type="evidence" value="ECO:0007669"/>
    <property type="project" value="UniProtKB-UniRule"/>
</dbReference>
<sequence>MQTTSVNAVFEGGGVKGISLTGAVRAAELCGIDFHQVAGTSSGSIVAALLAAGYTALEMKEAIESMPFRRLLKRNPIFNTKFIGPAVRLFLCKGLYSGDALEQWVEDLLKAKQVKNFGDLPPGKLRIIASDITNGRLLVLPQDISQYGISPQQLSIARAVRMSTSIPYFFDPVIFKQPLKERKKNVVKTKFSYVVDGGLLSNFPLWLFEDDVLAGEPVPIIGFQMVGRSEAHPHQIIGPISMFQAMFDTMLSAHDERYIEKHNIIRTIKIPALGVSSTEFNLTHQKSAELYASGLSAGEKFFQSWNRKQGNVKITIANNTKAKENE</sequence>
<dbReference type="EMBL" id="AP019400">
    <property type="protein sequence ID" value="BBI33057.1"/>
    <property type="molecule type" value="Genomic_DNA"/>
</dbReference>